<sequence>MFPATTEKAERNTSPAAMQRFDQQFRENIARLKGADKQAMEQRLRELDREWNVERAIELEAPTMILLGLALGTLSNRKWFAVSAMAASMVILHNLQGWYPLLPVFRAAGLRTAEEIEQERMALKALLGEESTLAHSIH</sequence>
<evidence type="ECO:0000313" key="2">
    <source>
        <dbReference type="Proteomes" id="UP000321413"/>
    </source>
</evidence>
<organism evidence="1 2">
    <name type="scientific">Massilia arenae</name>
    <dbReference type="NCBI Taxonomy" id="2603288"/>
    <lineage>
        <taxon>Bacteria</taxon>
        <taxon>Pseudomonadati</taxon>
        <taxon>Pseudomonadota</taxon>
        <taxon>Betaproteobacteria</taxon>
        <taxon>Burkholderiales</taxon>
        <taxon>Oxalobacteraceae</taxon>
        <taxon>Telluria group</taxon>
        <taxon>Massilia</taxon>
    </lineage>
</organism>
<dbReference type="EMBL" id="VPFD01000015">
    <property type="protein sequence ID" value="TXF98898.1"/>
    <property type="molecule type" value="Genomic_DNA"/>
</dbReference>
<evidence type="ECO:0008006" key="3">
    <source>
        <dbReference type="Google" id="ProtNLM"/>
    </source>
</evidence>
<proteinExistence type="predicted"/>
<dbReference type="AlphaFoldDB" id="A0A5C7G0K7"/>
<gene>
    <name evidence="1" type="ORF">FVD38_13900</name>
</gene>
<dbReference type="Proteomes" id="UP000321413">
    <property type="component" value="Unassembled WGS sequence"/>
</dbReference>
<evidence type="ECO:0000313" key="1">
    <source>
        <dbReference type="EMBL" id="TXF98898.1"/>
    </source>
</evidence>
<dbReference type="RefSeq" id="WP_147935360.1">
    <property type="nucleotide sequence ID" value="NZ_VPFD01000015.1"/>
</dbReference>
<reference evidence="1 2" key="1">
    <citation type="submission" date="2019-08" db="EMBL/GenBank/DDBJ databases">
        <title>Massilia golmudensis sp. nov., isolated from sand in the Qinghai-Tibetan Plateau.</title>
        <authorList>
            <person name="Zhang B."/>
        </authorList>
    </citation>
    <scope>NUCLEOTIDE SEQUENCE [LARGE SCALE GENOMIC DNA]</scope>
    <source>
        <strain evidence="1 2">GEM5</strain>
    </source>
</reference>
<comment type="caution">
    <text evidence="1">The sequence shown here is derived from an EMBL/GenBank/DDBJ whole genome shotgun (WGS) entry which is preliminary data.</text>
</comment>
<dbReference type="Gene3D" id="6.10.140.1340">
    <property type="match status" value="1"/>
</dbReference>
<keyword evidence="2" id="KW-1185">Reference proteome</keyword>
<protein>
    <recommendedName>
        <fullName evidence="3">DUF2892 domain-containing protein</fullName>
    </recommendedName>
</protein>
<accession>A0A5C7G0K7</accession>
<name>A0A5C7G0K7_9BURK</name>